<dbReference type="InterPro" id="IPR011010">
    <property type="entry name" value="DNA_brk_join_enz"/>
</dbReference>
<protein>
    <submittedName>
        <fullName evidence="3">Integrase</fullName>
    </submittedName>
</protein>
<feature type="region of interest" description="Disordered" evidence="2">
    <location>
        <begin position="102"/>
        <end position="125"/>
    </location>
</feature>
<dbReference type="RefSeq" id="WP_184700385.1">
    <property type="nucleotide sequence ID" value="NZ_BAABEG010000001.1"/>
</dbReference>
<feature type="compositionally biased region" description="Low complexity" evidence="2">
    <location>
        <begin position="233"/>
        <end position="245"/>
    </location>
</feature>
<keyword evidence="1" id="KW-0233">DNA recombination</keyword>
<proteinExistence type="predicted"/>
<comment type="caution">
    <text evidence="3">The sequence shown here is derived from an EMBL/GenBank/DDBJ whole genome shotgun (WGS) entry which is preliminary data.</text>
</comment>
<dbReference type="SUPFAM" id="SSF56349">
    <property type="entry name" value="DNA breaking-rejoining enzymes"/>
    <property type="match status" value="1"/>
</dbReference>
<evidence type="ECO:0000313" key="4">
    <source>
        <dbReference type="Proteomes" id="UP000536262"/>
    </source>
</evidence>
<reference evidence="3 4" key="1">
    <citation type="submission" date="2020-08" db="EMBL/GenBank/DDBJ databases">
        <title>Genomic Encyclopedia of Type Strains, Phase IV (KMG-IV): sequencing the most valuable type-strain genomes for metagenomic binning, comparative biology and taxonomic classification.</title>
        <authorList>
            <person name="Goeker M."/>
        </authorList>
    </citation>
    <scope>NUCLEOTIDE SEQUENCE [LARGE SCALE GENOMIC DNA]</scope>
    <source>
        <strain evidence="3 4">DSM 7051</strain>
    </source>
</reference>
<feature type="region of interest" description="Disordered" evidence="2">
    <location>
        <begin position="1"/>
        <end position="36"/>
    </location>
</feature>
<dbReference type="GO" id="GO:0003677">
    <property type="term" value="F:DNA binding"/>
    <property type="evidence" value="ECO:0007669"/>
    <property type="project" value="InterPro"/>
</dbReference>
<dbReference type="Proteomes" id="UP000536262">
    <property type="component" value="Unassembled WGS sequence"/>
</dbReference>
<keyword evidence="4" id="KW-1185">Reference proteome</keyword>
<dbReference type="Gene3D" id="1.10.443.10">
    <property type="entry name" value="Intergrase catalytic core"/>
    <property type="match status" value="1"/>
</dbReference>
<dbReference type="GO" id="GO:0006310">
    <property type="term" value="P:DNA recombination"/>
    <property type="evidence" value="ECO:0007669"/>
    <property type="project" value="UniProtKB-KW"/>
</dbReference>
<gene>
    <name evidence="3" type="ORF">GGR00_003828</name>
</gene>
<dbReference type="GO" id="GO:0015074">
    <property type="term" value="P:DNA integration"/>
    <property type="evidence" value="ECO:0007669"/>
    <property type="project" value="InterPro"/>
</dbReference>
<name>A0A7X0KMF3_9HYPH</name>
<evidence type="ECO:0000256" key="1">
    <source>
        <dbReference type="ARBA" id="ARBA00023172"/>
    </source>
</evidence>
<sequence length="634" mass="69966">MEVSSKVSLGVSGEVSPAKDAEPLRSAGNARPGKARPGRYLVRSGSVYIFQIKVPKDLCDQALRPVRVSLGALTARQARVQADLMAAHARFCFDRIRTRRLASGQDNDGGKGRYGHGTPQFSGETAGEVASEVRGYLKAMTSLLSQEPPPSPPHQEAAFEGVRGLVGIARELAMGPAGNPVVVDNVELLKTRYVDKIARTSAIGAEPLATNREGATIAPPVLTQPATSGSELGPAAAGQPRPAARTMSKATSSVPAFELDRRTVERRPSCKPLFSTISNEYLAARKARSGEDNADVETARFRRDLFIELIGDHPVDTYTGTDLQAYVALLKYWPASVKERPVRMSAREIIASNRDLSQKPLGIKTLREGYVANIKAMVRSKLTEHDYRDPFSGAKIFYPETAAPSQATEPLSADQISRIFRIGIDRGLLDEAMLPLLGHLTGRRLGLLVHLTGNDIREKYKDVWIAQTSGIIKVGKTWRRVPIKTEASSTFFVLHGFLKEIGFVQWAAARGDQFLFPELMRLIDPSKSASSYMSRLFEKAGVTEKRKEVFHSLRGGNIELMRDNRVDTRDRKLQAGHTLDDEHDFYGFRAISESRAREMARTPLKEGVDYSMFDGLDFERLARGKRTFGRRSNI</sequence>
<dbReference type="AlphaFoldDB" id="A0A7X0KMF3"/>
<evidence type="ECO:0000313" key="3">
    <source>
        <dbReference type="EMBL" id="MBB6356023.1"/>
    </source>
</evidence>
<accession>A0A7X0KMF3</accession>
<dbReference type="InterPro" id="IPR013762">
    <property type="entry name" value="Integrase-like_cat_sf"/>
</dbReference>
<feature type="region of interest" description="Disordered" evidence="2">
    <location>
        <begin position="223"/>
        <end position="252"/>
    </location>
</feature>
<organism evidence="3 4">
    <name type="scientific">Aminobacter aganoensis</name>
    <dbReference type="NCBI Taxonomy" id="83264"/>
    <lineage>
        <taxon>Bacteria</taxon>
        <taxon>Pseudomonadati</taxon>
        <taxon>Pseudomonadota</taxon>
        <taxon>Alphaproteobacteria</taxon>
        <taxon>Hyphomicrobiales</taxon>
        <taxon>Phyllobacteriaceae</taxon>
        <taxon>Aminobacter</taxon>
    </lineage>
</organism>
<dbReference type="EMBL" id="JACHOU010000011">
    <property type="protein sequence ID" value="MBB6356023.1"/>
    <property type="molecule type" value="Genomic_DNA"/>
</dbReference>
<evidence type="ECO:0000256" key="2">
    <source>
        <dbReference type="SAM" id="MobiDB-lite"/>
    </source>
</evidence>